<proteinExistence type="predicted"/>
<protein>
    <submittedName>
        <fullName evidence="2">Transposase</fullName>
    </submittedName>
</protein>
<dbReference type="GO" id="GO:0004803">
    <property type="term" value="F:transposase activity"/>
    <property type="evidence" value="ECO:0007669"/>
    <property type="project" value="InterPro"/>
</dbReference>
<dbReference type="GO" id="GO:0003677">
    <property type="term" value="F:DNA binding"/>
    <property type="evidence" value="ECO:0007669"/>
    <property type="project" value="InterPro"/>
</dbReference>
<dbReference type="Proteomes" id="UP000315689">
    <property type="component" value="Unassembled WGS sequence"/>
</dbReference>
<dbReference type="InterPro" id="IPR036515">
    <property type="entry name" value="Transposase_17_sf"/>
</dbReference>
<evidence type="ECO:0000313" key="2">
    <source>
        <dbReference type="EMBL" id="TSC93472.1"/>
    </source>
</evidence>
<dbReference type="AlphaFoldDB" id="A0A554LKT0"/>
<evidence type="ECO:0000313" key="3">
    <source>
        <dbReference type="Proteomes" id="UP000315689"/>
    </source>
</evidence>
<reference evidence="2 3" key="1">
    <citation type="submission" date="2017-07" db="EMBL/GenBank/DDBJ databases">
        <title>Mechanisms for carbon and nitrogen cycling indicate functional differentiation within the Candidate Phyla Radiation.</title>
        <authorList>
            <person name="Danczak R.E."/>
            <person name="Johnston M.D."/>
            <person name="Kenah C."/>
            <person name="Slattery M."/>
            <person name="Wrighton K.C."/>
            <person name="Wilkins M.J."/>
        </authorList>
    </citation>
    <scope>NUCLEOTIDE SEQUENCE [LARGE SCALE GENOMIC DNA]</scope>
    <source>
        <strain evidence="2">Licking1014_7</strain>
    </source>
</reference>
<accession>A0A554LKT0</accession>
<sequence length="208" mass="25174">MPSRNVIKNYLDNSYYHIYNRGVEKRHIFLCQQDYVFFLSILKRLLTPQTEEDEMKSCFFEEIKLLVYCLMPNHFHLLIWQNQARSISQFMKILSDTYVNYFNQKYARVGSLCQGVYKAALIESDEQLLHTSRYIHTNPRHIGINPLYYPYSSLMNYTGERKQKWLDTKIILDYFDYKKRQTSLPTLYESFLRQKYHRSEILKSVKID</sequence>
<dbReference type="Pfam" id="PF01797">
    <property type="entry name" value="Y1_Tnp"/>
    <property type="match status" value="1"/>
</dbReference>
<gene>
    <name evidence="2" type="ORF">CEN89_9</name>
</gene>
<comment type="caution">
    <text evidence="2">The sequence shown here is derived from an EMBL/GenBank/DDBJ whole genome shotgun (WGS) entry which is preliminary data.</text>
</comment>
<dbReference type="GO" id="GO:0006313">
    <property type="term" value="P:DNA transposition"/>
    <property type="evidence" value="ECO:0007669"/>
    <property type="project" value="InterPro"/>
</dbReference>
<dbReference type="EMBL" id="VMGK01000001">
    <property type="protein sequence ID" value="TSC93472.1"/>
    <property type="molecule type" value="Genomic_DNA"/>
</dbReference>
<feature type="domain" description="Transposase IS200-like" evidence="1">
    <location>
        <begin position="11"/>
        <end position="138"/>
    </location>
</feature>
<dbReference type="Gene3D" id="3.30.70.1290">
    <property type="entry name" value="Transposase IS200-like"/>
    <property type="match status" value="1"/>
</dbReference>
<dbReference type="SMART" id="SM01321">
    <property type="entry name" value="Y1_Tnp"/>
    <property type="match status" value="1"/>
</dbReference>
<dbReference type="PANTHER" id="PTHR34322">
    <property type="entry name" value="TRANSPOSASE, Y1_TNP DOMAIN-CONTAINING"/>
    <property type="match status" value="1"/>
</dbReference>
<dbReference type="PANTHER" id="PTHR34322:SF2">
    <property type="entry name" value="TRANSPOSASE IS200-LIKE DOMAIN-CONTAINING PROTEIN"/>
    <property type="match status" value="1"/>
</dbReference>
<name>A0A554LKT0_9BACT</name>
<organism evidence="2 3">
    <name type="scientific">Candidatus Berkelbacteria bacterium Licking1014_7</name>
    <dbReference type="NCBI Taxonomy" id="2017147"/>
    <lineage>
        <taxon>Bacteria</taxon>
        <taxon>Candidatus Berkelbacteria</taxon>
    </lineage>
</organism>
<evidence type="ECO:0000259" key="1">
    <source>
        <dbReference type="SMART" id="SM01321"/>
    </source>
</evidence>
<dbReference type="InterPro" id="IPR002686">
    <property type="entry name" value="Transposase_17"/>
</dbReference>
<dbReference type="SUPFAM" id="SSF143422">
    <property type="entry name" value="Transposase IS200-like"/>
    <property type="match status" value="1"/>
</dbReference>